<reference evidence="2 3" key="1">
    <citation type="submission" date="2015-09" db="EMBL/GenBank/DDBJ databases">
        <title>Host preference determinants of Valsa canker pathogens revealed by comparative genomics.</title>
        <authorList>
            <person name="Yin Z."/>
            <person name="Huang L."/>
        </authorList>
    </citation>
    <scope>NUCLEOTIDE SEQUENCE [LARGE SCALE GENOMIC DNA]</scope>
    <source>
        <strain evidence="2 3">03-1</strain>
    </source>
</reference>
<evidence type="ECO:0000256" key="1">
    <source>
        <dbReference type="SAM" id="MobiDB-lite"/>
    </source>
</evidence>
<feature type="region of interest" description="Disordered" evidence="1">
    <location>
        <begin position="1"/>
        <end position="37"/>
    </location>
</feature>
<feature type="compositionally biased region" description="Polar residues" evidence="1">
    <location>
        <begin position="1"/>
        <end position="21"/>
    </location>
</feature>
<evidence type="ECO:0000313" key="3">
    <source>
        <dbReference type="Proteomes" id="UP000283895"/>
    </source>
</evidence>
<organism evidence="2 3">
    <name type="scientific">Cytospora schulzeri</name>
    <dbReference type="NCBI Taxonomy" id="448051"/>
    <lineage>
        <taxon>Eukaryota</taxon>
        <taxon>Fungi</taxon>
        <taxon>Dikarya</taxon>
        <taxon>Ascomycota</taxon>
        <taxon>Pezizomycotina</taxon>
        <taxon>Sordariomycetes</taxon>
        <taxon>Sordariomycetidae</taxon>
        <taxon>Diaporthales</taxon>
        <taxon>Cytosporaceae</taxon>
        <taxon>Cytospora</taxon>
    </lineage>
</organism>
<keyword evidence="3" id="KW-1185">Reference proteome</keyword>
<name>A0A423WHV2_9PEZI</name>
<dbReference type="EMBL" id="LKEA01000016">
    <property type="protein sequence ID" value="ROW02982.1"/>
    <property type="molecule type" value="Genomic_DNA"/>
</dbReference>
<evidence type="ECO:0000313" key="2">
    <source>
        <dbReference type="EMBL" id="ROW02982.1"/>
    </source>
</evidence>
<accession>A0A423WHV2</accession>
<sequence>MLQDGSATKSSPQTRQQSPSEPHTVRPGGNYTYSDDSTLAGVATNRLDQTMWPCSTCDKQSKKEYQTWSPTFADDVKLRQEALDELLRRGRRKAEAEYLRTSDASVFDQYIAPFVAGKKNSKREWKLDQPTQRWYLYDPDTEEVLWCPTADSFA</sequence>
<dbReference type="AlphaFoldDB" id="A0A423WHV2"/>
<dbReference type="Proteomes" id="UP000283895">
    <property type="component" value="Unassembled WGS sequence"/>
</dbReference>
<proteinExistence type="predicted"/>
<comment type="caution">
    <text evidence="2">The sequence shown here is derived from an EMBL/GenBank/DDBJ whole genome shotgun (WGS) entry which is preliminary data.</text>
</comment>
<dbReference type="OrthoDB" id="5234086at2759"/>
<protein>
    <submittedName>
        <fullName evidence="2">Uncharacterized protein</fullName>
    </submittedName>
</protein>
<gene>
    <name evidence="2" type="ORF">VMCG_05715</name>
</gene>